<dbReference type="Proteomes" id="UP000192247">
    <property type="component" value="Unassembled WGS sequence"/>
</dbReference>
<gene>
    <name evidence="1" type="ORF">BIW11_13193</name>
</gene>
<organism evidence="1 2">
    <name type="scientific">Tropilaelaps mercedesae</name>
    <dbReference type="NCBI Taxonomy" id="418985"/>
    <lineage>
        <taxon>Eukaryota</taxon>
        <taxon>Metazoa</taxon>
        <taxon>Ecdysozoa</taxon>
        <taxon>Arthropoda</taxon>
        <taxon>Chelicerata</taxon>
        <taxon>Arachnida</taxon>
        <taxon>Acari</taxon>
        <taxon>Parasitiformes</taxon>
        <taxon>Mesostigmata</taxon>
        <taxon>Gamasina</taxon>
        <taxon>Dermanyssoidea</taxon>
        <taxon>Laelapidae</taxon>
        <taxon>Tropilaelaps</taxon>
    </lineage>
</organism>
<comment type="caution">
    <text evidence="1">The sequence shown here is derived from an EMBL/GenBank/DDBJ whole genome shotgun (WGS) entry which is preliminary data.</text>
</comment>
<evidence type="ECO:0000313" key="2">
    <source>
        <dbReference type="Proteomes" id="UP000192247"/>
    </source>
</evidence>
<dbReference type="InParanoid" id="A0A1V9X3C4"/>
<dbReference type="OrthoDB" id="10429435at2759"/>
<protein>
    <submittedName>
        <fullName evidence="1">Uncharacterized protein</fullName>
    </submittedName>
</protein>
<dbReference type="AlphaFoldDB" id="A0A1V9X3C4"/>
<dbReference type="EMBL" id="MNPL01026451">
    <property type="protein sequence ID" value="OQR67987.1"/>
    <property type="molecule type" value="Genomic_DNA"/>
</dbReference>
<name>A0A1V9X3C4_9ACAR</name>
<keyword evidence="2" id="KW-1185">Reference proteome</keyword>
<reference evidence="1 2" key="1">
    <citation type="journal article" date="2017" name="Gigascience">
        <title>Draft genome of the honey bee ectoparasitic mite, Tropilaelaps mercedesae, is shaped by the parasitic life history.</title>
        <authorList>
            <person name="Dong X."/>
            <person name="Armstrong S.D."/>
            <person name="Xia D."/>
            <person name="Makepeace B.L."/>
            <person name="Darby A.C."/>
            <person name="Kadowaki T."/>
        </authorList>
    </citation>
    <scope>NUCLEOTIDE SEQUENCE [LARGE SCALE GENOMIC DNA]</scope>
    <source>
        <strain evidence="1">Wuxi-XJTLU</strain>
    </source>
</reference>
<sequence length="211" mass="23622">MALVPWRRRPSNEEEFMLEFNSSFRASEVQSLANILSAFEKSSFVAAGETVLQHLSDTVNTIQWVVVYGSNFSSWTHNLLYDIALSAKLGKNTLLIIKGSSMTGKVLPLKEDGTTRALFTMRLAQPLEGIHLDGMRRTVADISAVRYTHVAERIYEYFQETFGSHLHSIVVAGKNLRVSRSLENGFERSLFYFTEADNVGVLVVLVDPSSV</sequence>
<evidence type="ECO:0000313" key="1">
    <source>
        <dbReference type="EMBL" id="OQR67987.1"/>
    </source>
</evidence>
<proteinExistence type="predicted"/>
<accession>A0A1V9X3C4</accession>